<evidence type="ECO:0000256" key="1">
    <source>
        <dbReference type="SAM" id="Phobius"/>
    </source>
</evidence>
<feature type="transmembrane region" description="Helical" evidence="1">
    <location>
        <begin position="35"/>
        <end position="52"/>
    </location>
</feature>
<evidence type="ECO:0000313" key="2">
    <source>
        <dbReference type="EMBL" id="HIT84970.1"/>
    </source>
</evidence>
<dbReference type="AlphaFoldDB" id="A0A9D1H1U6"/>
<proteinExistence type="predicted"/>
<dbReference type="Proteomes" id="UP000824165">
    <property type="component" value="Unassembled WGS sequence"/>
</dbReference>
<accession>A0A9D1H1U6</accession>
<protein>
    <submittedName>
        <fullName evidence="2">Uncharacterized protein</fullName>
    </submittedName>
</protein>
<gene>
    <name evidence="2" type="ORF">IAA60_03575</name>
</gene>
<feature type="transmembrane region" description="Helical" evidence="1">
    <location>
        <begin position="12"/>
        <end position="29"/>
    </location>
</feature>
<comment type="caution">
    <text evidence="2">The sequence shown here is derived from an EMBL/GenBank/DDBJ whole genome shotgun (WGS) entry which is preliminary data.</text>
</comment>
<organism evidence="2 3">
    <name type="scientific">Candidatus Ornithomonoglobus intestinigallinarum</name>
    <dbReference type="NCBI Taxonomy" id="2840894"/>
    <lineage>
        <taxon>Bacteria</taxon>
        <taxon>Bacillati</taxon>
        <taxon>Bacillota</taxon>
        <taxon>Clostridia</taxon>
        <taxon>Candidatus Ornithomonoglobus</taxon>
    </lineage>
</organism>
<reference evidence="2" key="1">
    <citation type="submission" date="2020-10" db="EMBL/GenBank/DDBJ databases">
        <authorList>
            <person name="Gilroy R."/>
        </authorList>
    </citation>
    <scope>NUCLEOTIDE SEQUENCE</scope>
    <source>
        <strain evidence="2">CHK181-108</strain>
    </source>
</reference>
<sequence>MINFCMRGCSKAVGLAALSFCAGMLAGLFLPLAAVAVIELILLIVFGYLCLFKW</sequence>
<keyword evidence="1" id="KW-0472">Membrane</keyword>
<dbReference type="EMBL" id="DVLU01000029">
    <property type="protein sequence ID" value="HIT84970.1"/>
    <property type="molecule type" value="Genomic_DNA"/>
</dbReference>
<reference evidence="2" key="2">
    <citation type="journal article" date="2021" name="PeerJ">
        <title>Extensive microbial diversity within the chicken gut microbiome revealed by metagenomics and culture.</title>
        <authorList>
            <person name="Gilroy R."/>
            <person name="Ravi A."/>
            <person name="Getino M."/>
            <person name="Pursley I."/>
            <person name="Horton D.L."/>
            <person name="Alikhan N.F."/>
            <person name="Baker D."/>
            <person name="Gharbi K."/>
            <person name="Hall N."/>
            <person name="Watson M."/>
            <person name="Adriaenssens E.M."/>
            <person name="Foster-Nyarko E."/>
            <person name="Jarju S."/>
            <person name="Secka A."/>
            <person name="Antonio M."/>
            <person name="Oren A."/>
            <person name="Chaudhuri R.R."/>
            <person name="La Ragione R."/>
            <person name="Hildebrand F."/>
            <person name="Pallen M.J."/>
        </authorList>
    </citation>
    <scope>NUCLEOTIDE SEQUENCE</scope>
    <source>
        <strain evidence="2">CHK181-108</strain>
    </source>
</reference>
<keyword evidence="1" id="KW-1133">Transmembrane helix</keyword>
<keyword evidence="1" id="KW-0812">Transmembrane</keyword>
<name>A0A9D1H1U6_9FIRM</name>
<evidence type="ECO:0000313" key="3">
    <source>
        <dbReference type="Proteomes" id="UP000824165"/>
    </source>
</evidence>